<accession>A0A9W8AR17</accession>
<dbReference type="Proteomes" id="UP001150925">
    <property type="component" value="Unassembled WGS sequence"/>
</dbReference>
<dbReference type="Gene3D" id="3.80.10.10">
    <property type="entry name" value="Ribonuclease Inhibitor"/>
    <property type="match status" value="1"/>
</dbReference>
<name>A0A9W8AR17_9FUNG</name>
<evidence type="ECO:0000313" key="2">
    <source>
        <dbReference type="Proteomes" id="UP001150925"/>
    </source>
</evidence>
<keyword evidence="2" id="KW-1185">Reference proteome</keyword>
<sequence length="226" mass="26406">MRHYLTRFRLRDSSVLLSPSYSSVYGVEVGRHSPRPDFWMLVPVRADTTTRTESWRAQRLFNTLPAMDPITLTTLHLDEVIFQGHLLCGVLDTCPTLIKLVITNCICEQSDITYALATSEHLQHFELNHRDHSYRKEIIPPVIASPTIRYLRFALNYFPISWLTPVMAQLPELRTLVLYGKGRYAYKNFRRSNPNVKLYSMDSDQFNLLVNRQHLRRSQPRSIPFP</sequence>
<reference evidence="1" key="1">
    <citation type="submission" date="2022-07" db="EMBL/GenBank/DDBJ databases">
        <title>Phylogenomic reconstructions and comparative analyses of Kickxellomycotina fungi.</title>
        <authorList>
            <person name="Reynolds N.K."/>
            <person name="Stajich J.E."/>
            <person name="Barry K."/>
            <person name="Grigoriev I.V."/>
            <person name="Crous P."/>
            <person name="Smith M.E."/>
        </authorList>
    </citation>
    <scope>NUCLEOTIDE SEQUENCE</scope>
    <source>
        <strain evidence="1">RSA 1196</strain>
    </source>
</reference>
<proteinExistence type="predicted"/>
<evidence type="ECO:0000313" key="1">
    <source>
        <dbReference type="EMBL" id="KAJ1967068.1"/>
    </source>
</evidence>
<dbReference type="SUPFAM" id="SSF52047">
    <property type="entry name" value="RNI-like"/>
    <property type="match status" value="1"/>
</dbReference>
<organism evidence="1 2">
    <name type="scientific">Dispira parvispora</name>
    <dbReference type="NCBI Taxonomy" id="1520584"/>
    <lineage>
        <taxon>Eukaryota</taxon>
        <taxon>Fungi</taxon>
        <taxon>Fungi incertae sedis</taxon>
        <taxon>Zoopagomycota</taxon>
        <taxon>Kickxellomycotina</taxon>
        <taxon>Dimargaritomycetes</taxon>
        <taxon>Dimargaritales</taxon>
        <taxon>Dimargaritaceae</taxon>
        <taxon>Dispira</taxon>
    </lineage>
</organism>
<comment type="caution">
    <text evidence="1">The sequence shown here is derived from an EMBL/GenBank/DDBJ whole genome shotgun (WGS) entry which is preliminary data.</text>
</comment>
<protein>
    <submittedName>
        <fullName evidence="1">Uncharacterized protein</fullName>
    </submittedName>
</protein>
<dbReference type="AlphaFoldDB" id="A0A9W8AR17"/>
<dbReference type="OrthoDB" id="5642374at2759"/>
<dbReference type="EMBL" id="JANBPY010000400">
    <property type="protein sequence ID" value="KAJ1967068.1"/>
    <property type="molecule type" value="Genomic_DNA"/>
</dbReference>
<dbReference type="InterPro" id="IPR032675">
    <property type="entry name" value="LRR_dom_sf"/>
</dbReference>
<gene>
    <name evidence="1" type="ORF">IWQ62_002079</name>
</gene>